<dbReference type="GO" id="GO:0005829">
    <property type="term" value="C:cytosol"/>
    <property type="evidence" value="ECO:0007669"/>
    <property type="project" value="TreeGrafter"/>
</dbReference>
<evidence type="ECO:0000256" key="3">
    <source>
        <dbReference type="ARBA" id="ARBA00022679"/>
    </source>
</evidence>
<accession>A0A3P3VLA6</accession>
<dbReference type="GO" id="GO:0002128">
    <property type="term" value="P:tRNA nucleoside ribose methylation"/>
    <property type="evidence" value="ECO:0007669"/>
    <property type="project" value="TreeGrafter"/>
</dbReference>
<evidence type="ECO:0000313" key="7">
    <source>
        <dbReference type="EMBL" id="RRJ83410.1"/>
    </source>
</evidence>
<dbReference type="CDD" id="cd18093">
    <property type="entry name" value="SpoU-like_TrmJ"/>
    <property type="match status" value="1"/>
</dbReference>
<keyword evidence="8" id="KW-1185">Reference proteome</keyword>
<dbReference type="EMBL" id="QWEZ01000002">
    <property type="protein sequence ID" value="RRJ83410.1"/>
    <property type="molecule type" value="Genomic_DNA"/>
</dbReference>
<name>A0A3P3VLA6_9GAMM</name>
<dbReference type="Pfam" id="PF00588">
    <property type="entry name" value="SpoU_methylase"/>
    <property type="match status" value="1"/>
</dbReference>
<evidence type="ECO:0000256" key="4">
    <source>
        <dbReference type="ARBA" id="ARBA00022691"/>
    </source>
</evidence>
<sequence>MRVSDNILVVLVNSSHPGNIGSAARAMKTMGLSQLCLVAPDQFPHEYATSRAAGADDLLDNARVVDTLDEAIADCALVVGTSARGRKIPWPLLNPRECAERVLPESRRHKVALVFGREERGLTNDELARCHYHVHIPSMPDYSSLNLGAAVQVLSYELRMAQLAAQDALSVPNEWDAEYATAAELEGYYGHLEEVLRQIGFIDPANPGQVMTRLRRLYSRQRLDKIEVNILRGVLSETQRSLRQPPTPPTEE</sequence>
<evidence type="ECO:0000256" key="2">
    <source>
        <dbReference type="ARBA" id="ARBA00022603"/>
    </source>
</evidence>
<keyword evidence="4 5" id="KW-0949">S-adenosyl-L-methionine</keyword>
<comment type="catalytic activity">
    <reaction evidence="5">
        <text>uridine(32) in tRNA + S-adenosyl-L-methionine = 2'-O-methyluridine(32) in tRNA + S-adenosyl-L-homocysteine + H(+)</text>
        <dbReference type="Rhea" id="RHEA:42936"/>
        <dbReference type="Rhea" id="RHEA-COMP:10107"/>
        <dbReference type="Rhea" id="RHEA-COMP:10290"/>
        <dbReference type="ChEBI" id="CHEBI:15378"/>
        <dbReference type="ChEBI" id="CHEBI:57856"/>
        <dbReference type="ChEBI" id="CHEBI:59789"/>
        <dbReference type="ChEBI" id="CHEBI:65315"/>
        <dbReference type="ChEBI" id="CHEBI:74478"/>
        <dbReference type="EC" id="2.1.1.200"/>
    </reaction>
</comment>
<dbReference type="NCBIfam" id="NF011694">
    <property type="entry name" value="PRK15114.1"/>
    <property type="match status" value="1"/>
</dbReference>
<dbReference type="PIRSF" id="PIRSF004808">
    <property type="entry name" value="LasT"/>
    <property type="match status" value="1"/>
</dbReference>
<dbReference type="Gene3D" id="3.40.1280.10">
    <property type="match status" value="1"/>
</dbReference>
<dbReference type="NCBIfam" id="TIGR00050">
    <property type="entry name" value="rRNA_methyl_1"/>
    <property type="match status" value="1"/>
</dbReference>
<reference evidence="7 8" key="1">
    <citation type="submission" date="2018-08" db="EMBL/GenBank/DDBJ databases">
        <authorList>
            <person name="Khan S.A."/>
        </authorList>
    </citation>
    <scope>NUCLEOTIDE SEQUENCE [LARGE SCALE GENOMIC DNA]</scope>
    <source>
        <strain evidence="7 8">GTF-13</strain>
    </source>
</reference>
<gene>
    <name evidence="5 7" type="primary">trmJ</name>
    <name evidence="7" type="ORF">D0544_16475</name>
</gene>
<dbReference type="InterPro" id="IPR029026">
    <property type="entry name" value="tRNA_m1G_MTases_N"/>
</dbReference>
<proteinExistence type="inferred from homology"/>
<evidence type="ECO:0000256" key="5">
    <source>
        <dbReference type="RuleBase" id="RU362024"/>
    </source>
</evidence>
<dbReference type="AlphaFoldDB" id="A0A3P3VLA6"/>
<keyword evidence="2 5" id="KW-0489">Methyltransferase</keyword>
<dbReference type="PANTHER" id="PTHR42786">
    <property type="entry name" value="TRNA/RRNA METHYLTRANSFERASE"/>
    <property type="match status" value="1"/>
</dbReference>
<organism evidence="7 8">
    <name type="scientific">Aestuariirhabdus litorea</name>
    <dbReference type="NCBI Taxonomy" id="2528527"/>
    <lineage>
        <taxon>Bacteria</taxon>
        <taxon>Pseudomonadati</taxon>
        <taxon>Pseudomonadota</taxon>
        <taxon>Gammaproteobacteria</taxon>
        <taxon>Oceanospirillales</taxon>
        <taxon>Aestuariirhabdaceae</taxon>
        <taxon>Aestuariirhabdus</taxon>
    </lineage>
</organism>
<dbReference type="InterPro" id="IPR004384">
    <property type="entry name" value="RNA_MeTrfase_TrmJ/LasT"/>
</dbReference>
<dbReference type="EC" id="2.1.1.200" evidence="5"/>
<dbReference type="InterPro" id="IPR001537">
    <property type="entry name" value="SpoU_MeTrfase"/>
</dbReference>
<dbReference type="GO" id="GO:0106339">
    <property type="term" value="F:tRNA (cytidine(32)-2'-O)-methyltransferase activity"/>
    <property type="evidence" value="ECO:0007669"/>
    <property type="project" value="RHEA"/>
</dbReference>
<reference evidence="7 8" key="2">
    <citation type="submission" date="2018-12" db="EMBL/GenBank/DDBJ databases">
        <title>Simiduia agarivorans gen. nov., sp. nov., a marine, agarolytic bacterium isolated from shallow coastal water from Keelung, Taiwan.</title>
        <authorList>
            <person name="Shieh W.Y."/>
        </authorList>
    </citation>
    <scope>NUCLEOTIDE SEQUENCE [LARGE SCALE GENOMIC DNA]</scope>
    <source>
        <strain evidence="7 8">GTF-13</strain>
    </source>
</reference>
<comment type="caution">
    <text evidence="7">The sequence shown here is derived from an EMBL/GenBank/DDBJ whole genome shotgun (WGS) entry which is preliminary data.</text>
</comment>
<dbReference type="Proteomes" id="UP000280792">
    <property type="component" value="Unassembled WGS sequence"/>
</dbReference>
<evidence type="ECO:0000256" key="1">
    <source>
        <dbReference type="ARBA" id="ARBA00007228"/>
    </source>
</evidence>
<evidence type="ECO:0000259" key="6">
    <source>
        <dbReference type="Pfam" id="PF00588"/>
    </source>
</evidence>
<dbReference type="PANTHER" id="PTHR42786:SF2">
    <property type="entry name" value="TRNA (CYTIDINE_URIDINE-2'-O-)-METHYLTRANSFERASE TRMJ"/>
    <property type="match status" value="1"/>
</dbReference>
<dbReference type="SUPFAM" id="SSF75217">
    <property type="entry name" value="alpha/beta knot"/>
    <property type="match status" value="1"/>
</dbReference>
<keyword evidence="3 7" id="KW-0808">Transferase</keyword>
<dbReference type="Gene3D" id="1.10.8.590">
    <property type="match status" value="1"/>
</dbReference>
<comment type="catalytic activity">
    <reaction evidence="5">
        <text>cytidine(32) in tRNA + S-adenosyl-L-methionine = 2'-O-methylcytidine(32) in tRNA + S-adenosyl-L-homocysteine + H(+)</text>
        <dbReference type="Rhea" id="RHEA:42932"/>
        <dbReference type="Rhea" id="RHEA-COMP:10288"/>
        <dbReference type="Rhea" id="RHEA-COMP:10289"/>
        <dbReference type="ChEBI" id="CHEBI:15378"/>
        <dbReference type="ChEBI" id="CHEBI:57856"/>
        <dbReference type="ChEBI" id="CHEBI:59789"/>
        <dbReference type="ChEBI" id="CHEBI:74495"/>
        <dbReference type="ChEBI" id="CHEBI:82748"/>
        <dbReference type="EC" id="2.1.1.200"/>
    </reaction>
</comment>
<protein>
    <recommendedName>
        <fullName evidence="5">tRNA (cytidine/uridine-2'-O-)-methyltransferase TrmJ</fullName>
        <ecNumber evidence="5">2.1.1.200</ecNumber>
    </recommendedName>
    <alternativeName>
        <fullName evidence="5">tRNA (cytidine(32)/uridine(32)-2'-O)-methyltransferase</fullName>
    </alternativeName>
    <alternativeName>
        <fullName evidence="5">tRNA Cm32/Um32 methyltransferase</fullName>
    </alternativeName>
</protein>
<dbReference type="GO" id="GO:0003723">
    <property type="term" value="F:RNA binding"/>
    <property type="evidence" value="ECO:0007669"/>
    <property type="project" value="InterPro"/>
</dbReference>
<comment type="subcellular location">
    <subcellularLocation>
        <location evidence="5">Cytoplasm</location>
    </subcellularLocation>
</comment>
<keyword evidence="5" id="KW-0819">tRNA processing</keyword>
<keyword evidence="5" id="KW-0963">Cytoplasm</keyword>
<comment type="similarity">
    <text evidence="1">Belongs to the class IV-like SAM-binding methyltransferase superfamily. RNA methyltransferase TrmH family.</text>
</comment>
<comment type="subunit">
    <text evidence="5">Homodimer.</text>
</comment>
<comment type="function">
    <text evidence="5">Catalyzes the formation of 2'O-methylated cytidine (Cm32) or 2'O-methylated uridine (Um32) at position 32 in tRNA.</text>
</comment>
<evidence type="ECO:0000313" key="8">
    <source>
        <dbReference type="Proteomes" id="UP000280792"/>
    </source>
</evidence>
<feature type="domain" description="tRNA/rRNA methyltransferase SpoU type" evidence="6">
    <location>
        <begin position="7"/>
        <end position="156"/>
    </location>
</feature>
<dbReference type="FunFam" id="3.40.1280.10:FF:000006">
    <property type="entry name" value="Uncharacterized tRNA/rRNA methyltransferase HI_0380"/>
    <property type="match status" value="1"/>
</dbReference>
<dbReference type="InterPro" id="IPR029028">
    <property type="entry name" value="Alpha/beta_knot_MTases"/>
</dbReference>
<dbReference type="GO" id="GO:0160206">
    <property type="term" value="F:tRNA (cytidine(32)/uridine(32)-2'-O)-methyltransferase activity"/>
    <property type="evidence" value="ECO:0007669"/>
    <property type="project" value="UniProtKB-EC"/>
</dbReference>